<organism evidence="1 2">
    <name type="scientific">Litchfieldella anticariensis (strain DSM 16096 / CECT 5854 / CIP 108499 / LMG 22089 / FP35)</name>
    <name type="common">Halomonas anticariensis</name>
    <dbReference type="NCBI Taxonomy" id="1121939"/>
    <lineage>
        <taxon>Bacteria</taxon>
        <taxon>Pseudomonadati</taxon>
        <taxon>Pseudomonadota</taxon>
        <taxon>Gammaproteobacteria</taxon>
        <taxon>Oceanospirillales</taxon>
        <taxon>Halomonadaceae</taxon>
        <taxon>Litchfieldella</taxon>
    </lineage>
</organism>
<name>S2LH40_LITA3</name>
<reference evidence="1 2" key="1">
    <citation type="journal article" date="2013" name="Genome Announc.">
        <title>Draft genome sequence of the moderately halophilic gammaproteobacterium Halomonas anticariensis FP35.</title>
        <authorList>
            <person name="Tahrioui A."/>
            <person name="Quesada E."/>
            <person name="Llamas I."/>
        </authorList>
    </citation>
    <scope>NUCLEOTIDE SEQUENCE [LARGE SCALE GENOMIC DNA]</scope>
    <source>
        <strain evidence="2">DSM 16096 / CECT 5854 / LMG 22089 / FP35</strain>
    </source>
</reference>
<comment type="caution">
    <text evidence="1">The sequence shown here is derived from an EMBL/GenBank/DDBJ whole genome shotgun (WGS) entry which is preliminary data.</text>
</comment>
<dbReference type="eggNOG" id="COG1409">
    <property type="taxonomic scope" value="Bacteria"/>
</dbReference>
<dbReference type="STRING" id="1121939.L861_01275"/>
<evidence type="ECO:0008006" key="3">
    <source>
        <dbReference type="Google" id="ProtNLM"/>
    </source>
</evidence>
<dbReference type="EMBL" id="ASTJ01000011">
    <property type="protein sequence ID" value="EPC03961.1"/>
    <property type="molecule type" value="Genomic_DNA"/>
</dbReference>
<dbReference type="InterPro" id="IPR029052">
    <property type="entry name" value="Metallo-depent_PP-like"/>
</dbReference>
<evidence type="ECO:0000313" key="2">
    <source>
        <dbReference type="Proteomes" id="UP000014463"/>
    </source>
</evidence>
<protein>
    <recommendedName>
        <fullName evidence="3">Calcineurin-like phosphoesterase domain-containing protein</fullName>
    </recommendedName>
</protein>
<dbReference type="AlphaFoldDB" id="S2LH40"/>
<sequence>MWWCWPATMLSAAFASRLDGLMGRMDLWIHGHVHEPVDRSVKGTRVIANPEGYPDEFEALSFIPDLVVDV</sequence>
<evidence type="ECO:0000313" key="1">
    <source>
        <dbReference type="EMBL" id="EPC03961.1"/>
    </source>
</evidence>
<accession>S2LH40</accession>
<gene>
    <name evidence="1" type="ORF">L861_01275</name>
</gene>
<keyword evidence="2" id="KW-1185">Reference proteome</keyword>
<dbReference type="SUPFAM" id="SSF56300">
    <property type="entry name" value="Metallo-dependent phosphatases"/>
    <property type="match status" value="1"/>
</dbReference>
<dbReference type="PATRIC" id="fig|1121939.11.peg.237"/>
<proteinExistence type="predicted"/>
<dbReference type="Proteomes" id="UP000014463">
    <property type="component" value="Unassembled WGS sequence"/>
</dbReference>